<evidence type="ECO:0000313" key="1">
    <source>
        <dbReference type="EMBL" id="QRD81526.1"/>
    </source>
</evidence>
<sequence length="260" mass="28397">MMELLAGALINQTNQGKEIRWSTIATRVSIIAAGPFIWQNAVGYLLATESARTYRVLIHIPVTILQLHNEISGEKLASGDGAKMRPRFSATLILLLGMMGNFGSLLEAKDAPTIIQGMQNLNEKTHVARQSLEGFDGSFIKGLLLARDLFETTKAAEASRKAFEDADPLSYDDVPDILENYHTVRKTIDDALKAVPAKVDSIDSMGVRMFATGLLRNFAADRTAYEKATKAKIPVDNHTSIQGPVDSLANSFDDAISLFI</sequence>
<protein>
    <submittedName>
        <fullName evidence="1">Hydrophobic surface binding protein A-domain-containing protein</fullName>
    </submittedName>
</protein>
<keyword evidence="2" id="KW-1185">Reference proteome</keyword>
<proteinExistence type="predicted"/>
<dbReference type="PANTHER" id="PTHR38123:SF3">
    <property type="entry name" value="ANTIGENIC CELL WALL GALACTOMANNOPROTEIN"/>
    <property type="match status" value="1"/>
</dbReference>
<name>A0A7U2MD39_ASPFN</name>
<dbReference type="EMBL" id="CP044622">
    <property type="protein sequence ID" value="QRD81526.1"/>
    <property type="molecule type" value="Genomic_DNA"/>
</dbReference>
<organism evidence="1 2">
    <name type="scientific">Aspergillus flavus (strain ATCC 200026 / FGSC A1120 / IAM 13836 / NRRL 3357 / JCM 12722 / SRRC 167)</name>
    <dbReference type="NCBI Taxonomy" id="332952"/>
    <lineage>
        <taxon>Eukaryota</taxon>
        <taxon>Fungi</taxon>
        <taxon>Dikarya</taxon>
        <taxon>Ascomycota</taxon>
        <taxon>Pezizomycotina</taxon>
        <taxon>Eurotiomycetes</taxon>
        <taxon>Eurotiomycetidae</taxon>
        <taxon>Eurotiales</taxon>
        <taxon>Aspergillaceae</taxon>
        <taxon>Aspergillus</taxon>
        <taxon>Aspergillus subgen. Circumdati</taxon>
    </lineage>
</organism>
<dbReference type="Proteomes" id="UP000596276">
    <property type="component" value="Chromosome 2"/>
</dbReference>
<dbReference type="AlphaFoldDB" id="A0A7U2MD39"/>
<gene>
    <name evidence="1" type="ORF">F9C07_9731</name>
</gene>
<dbReference type="InterPro" id="IPR021054">
    <property type="entry name" value="Cell_wall_mannoprotein_1"/>
</dbReference>
<evidence type="ECO:0000313" key="2">
    <source>
        <dbReference type="Proteomes" id="UP000596276"/>
    </source>
</evidence>
<reference evidence="2" key="1">
    <citation type="journal article" date="2021" name="G3 (Bethesda)">
        <title>Chromosome assembled and annotated genome sequence of Aspergillus flavus NRRL 3357.</title>
        <authorList>
            <person name="Skerker J.M."/>
            <person name="Pianalto K.M."/>
            <person name="Mondo S.J."/>
            <person name="Yang K."/>
            <person name="Arkin A.P."/>
            <person name="Keller N.P."/>
            <person name="Grigoriev I.V."/>
            <person name="Louise Glass N.L."/>
        </authorList>
    </citation>
    <scope>NUCLEOTIDE SEQUENCE [LARGE SCALE GENOMIC DNA]</scope>
    <source>
        <strain evidence="2">ATCC 200026 / FGSC A1120 / IAM 13836 / NRRL 3357 / JCM 12722 / SRRC 167</strain>
    </source>
</reference>
<dbReference type="GO" id="GO:0005576">
    <property type="term" value="C:extracellular region"/>
    <property type="evidence" value="ECO:0007669"/>
    <property type="project" value="TreeGrafter"/>
</dbReference>
<dbReference type="Pfam" id="PF12296">
    <property type="entry name" value="HsbA"/>
    <property type="match status" value="1"/>
</dbReference>
<accession>A0A7U2MD39</accession>
<dbReference type="PANTHER" id="PTHR38123">
    <property type="entry name" value="CELL WALL SERINE-THREONINE-RICH GALACTOMANNOPROTEIN MP1 (AFU_ORTHOLOGUE AFUA_4G03240)"/>
    <property type="match status" value="1"/>
</dbReference>
<dbReference type="VEuPathDB" id="FungiDB:AFLA_012474"/>
<dbReference type="VEuPathDB" id="FungiDB:F9C07_9731"/>